<organism evidence="1 2">
    <name type="scientific">Seminavis robusta</name>
    <dbReference type="NCBI Taxonomy" id="568900"/>
    <lineage>
        <taxon>Eukaryota</taxon>
        <taxon>Sar</taxon>
        <taxon>Stramenopiles</taxon>
        <taxon>Ochrophyta</taxon>
        <taxon>Bacillariophyta</taxon>
        <taxon>Bacillariophyceae</taxon>
        <taxon>Bacillariophycidae</taxon>
        <taxon>Naviculales</taxon>
        <taxon>Naviculaceae</taxon>
        <taxon>Seminavis</taxon>
    </lineage>
</organism>
<gene>
    <name evidence="1" type="ORF">SEMRO_70_G039090.1</name>
</gene>
<dbReference type="Proteomes" id="UP001153069">
    <property type="component" value="Unassembled WGS sequence"/>
</dbReference>
<sequence length="214" mass="24230">MLLREPYQFIFKGYSIWLEVEQQNGDLDNAIQCAASEKSLFPIPDAHCTVLYGATHLSEREAMQCFRDKVVPLLERRGGWPSLKPKCSNSGVAFDGVDGEEMDMSWMELSFHSSEAHEAMVDSVYSCFYGGSKRGCVTTERIGPWLPHVSIAYDSPEDTVLDEVYTAELFDRIPSLLSKSCRDVVGISLWRTEGKLWDWECLDRVSLLPEKKAC</sequence>
<name>A0A9N8DG10_9STRA</name>
<reference evidence="1" key="1">
    <citation type="submission" date="2020-06" db="EMBL/GenBank/DDBJ databases">
        <authorList>
            <consortium name="Plant Systems Biology data submission"/>
        </authorList>
    </citation>
    <scope>NUCLEOTIDE SEQUENCE</scope>
    <source>
        <strain evidence="1">D6</strain>
    </source>
</reference>
<dbReference type="AlphaFoldDB" id="A0A9N8DG10"/>
<dbReference type="EMBL" id="CAICTM010000069">
    <property type="protein sequence ID" value="CAB9499865.1"/>
    <property type="molecule type" value="Genomic_DNA"/>
</dbReference>
<evidence type="ECO:0000313" key="1">
    <source>
        <dbReference type="EMBL" id="CAB9499865.1"/>
    </source>
</evidence>
<accession>A0A9N8DG10</accession>
<keyword evidence="2" id="KW-1185">Reference proteome</keyword>
<evidence type="ECO:0000313" key="2">
    <source>
        <dbReference type="Proteomes" id="UP001153069"/>
    </source>
</evidence>
<protein>
    <submittedName>
        <fullName evidence="1">Uncharacterized protein</fullName>
    </submittedName>
</protein>
<comment type="caution">
    <text evidence="1">The sequence shown here is derived from an EMBL/GenBank/DDBJ whole genome shotgun (WGS) entry which is preliminary data.</text>
</comment>
<dbReference type="Gene3D" id="3.90.1140.10">
    <property type="entry name" value="Cyclic phosphodiesterase"/>
    <property type="match status" value="1"/>
</dbReference>
<dbReference type="OrthoDB" id="40089at2759"/>
<proteinExistence type="predicted"/>